<dbReference type="RefSeq" id="WP_091187456.1">
    <property type="nucleotide sequence ID" value="NZ_FOMT01000003.1"/>
</dbReference>
<evidence type="ECO:0000313" key="3">
    <source>
        <dbReference type="EMBL" id="SFE55934.1"/>
    </source>
</evidence>
<organism evidence="3 4">
    <name type="scientific">Paenibacillus catalpae</name>
    <dbReference type="NCBI Taxonomy" id="1045775"/>
    <lineage>
        <taxon>Bacteria</taxon>
        <taxon>Bacillati</taxon>
        <taxon>Bacillota</taxon>
        <taxon>Bacilli</taxon>
        <taxon>Bacillales</taxon>
        <taxon>Paenibacillaceae</taxon>
        <taxon>Paenibacillus</taxon>
    </lineage>
</organism>
<evidence type="ECO:0000313" key="4">
    <source>
        <dbReference type="Proteomes" id="UP000198855"/>
    </source>
</evidence>
<dbReference type="AlphaFoldDB" id="A0A1I2BIC1"/>
<keyword evidence="4" id="KW-1185">Reference proteome</keyword>
<dbReference type="STRING" id="1045775.SAMN05216378_3539"/>
<dbReference type="Proteomes" id="UP000198855">
    <property type="component" value="Unassembled WGS sequence"/>
</dbReference>
<evidence type="ECO:0000256" key="1">
    <source>
        <dbReference type="SAM" id="MobiDB-lite"/>
    </source>
</evidence>
<dbReference type="EMBL" id="FOMT01000003">
    <property type="protein sequence ID" value="SFE55934.1"/>
    <property type="molecule type" value="Genomic_DNA"/>
</dbReference>
<keyword evidence="2" id="KW-0472">Membrane</keyword>
<dbReference type="Pfam" id="PF12732">
    <property type="entry name" value="YtxH"/>
    <property type="match status" value="1"/>
</dbReference>
<feature type="region of interest" description="Disordered" evidence="1">
    <location>
        <begin position="68"/>
        <end position="107"/>
    </location>
</feature>
<dbReference type="PANTHER" id="PTHR35792">
    <property type="entry name" value="GENERAL STRESS PROTEIN"/>
    <property type="match status" value="1"/>
</dbReference>
<proteinExistence type="predicted"/>
<name>A0A1I2BIC1_9BACL</name>
<protein>
    <submittedName>
        <fullName evidence="3">Gas vesicle protein</fullName>
    </submittedName>
</protein>
<accession>A0A1I2BIC1</accession>
<dbReference type="InterPro" id="IPR024623">
    <property type="entry name" value="YtxH"/>
</dbReference>
<reference evidence="4" key="1">
    <citation type="submission" date="2016-10" db="EMBL/GenBank/DDBJ databases">
        <authorList>
            <person name="Varghese N."/>
            <person name="Submissions S."/>
        </authorList>
    </citation>
    <scope>NUCLEOTIDE SEQUENCE [LARGE SCALE GENOMIC DNA]</scope>
    <source>
        <strain evidence="4">CGMCC 1.10784</strain>
    </source>
</reference>
<gene>
    <name evidence="3" type="ORF">SAMN05216378_3539</name>
</gene>
<keyword evidence="2" id="KW-0812">Transmembrane</keyword>
<keyword evidence="2" id="KW-1133">Transmembrane helix</keyword>
<feature type="transmembrane region" description="Helical" evidence="2">
    <location>
        <begin position="6"/>
        <end position="29"/>
    </location>
</feature>
<evidence type="ECO:0000256" key="2">
    <source>
        <dbReference type="SAM" id="Phobius"/>
    </source>
</evidence>
<dbReference type="InterPro" id="IPR052928">
    <property type="entry name" value="Desiccation-related_membrane"/>
</dbReference>
<dbReference type="OrthoDB" id="2623447at2"/>
<dbReference type="PANTHER" id="PTHR35792:SF1">
    <property type="entry name" value="SLL0268 PROTEIN"/>
    <property type="match status" value="1"/>
</dbReference>
<sequence length="107" mass="11242">MPKENTGSGLLVGTIVGTAVGAVGALLLAPKSGVKLREDLSNKFQAISQRTQELASTARDKTKDVLSSVREEASDLSEHAKKSNEHVMDAFSAAKDDVKDKVGSTSN</sequence>